<reference evidence="2" key="1">
    <citation type="journal article" date="2024" name="Toxins">
        <title>Genome Sequence Analysis of Native Xenorhabdus Strains Isolated from Entomopathogenic Nematodes in Argentina.</title>
        <authorList>
            <person name="Palma L."/>
            <person name="Frizzo L."/>
            <person name="Kaiser S."/>
            <person name="Berry C."/>
            <person name="Caballero P."/>
            <person name="Bode H.B."/>
            <person name="Del Valle E.E."/>
        </authorList>
    </citation>
    <scope>NUCLEOTIDE SEQUENCE [LARGE SCALE GENOMIC DNA]</scope>
    <source>
        <strain evidence="2">Reich</strain>
    </source>
</reference>
<dbReference type="InterPro" id="IPR022223">
    <property type="entry name" value="DUF3748"/>
</dbReference>
<comment type="caution">
    <text evidence="1">The sequence shown here is derived from an EMBL/GenBank/DDBJ whole genome shotgun (WGS) entry which is preliminary data.</text>
</comment>
<accession>A0ABU4SQW7</accession>
<dbReference type="Proteomes" id="UP001271640">
    <property type="component" value="Unassembled WGS sequence"/>
</dbReference>
<organism evidence="1 2">
    <name type="scientific">Xenorhabdus littoralis</name>
    <dbReference type="NCBI Taxonomy" id="2582835"/>
    <lineage>
        <taxon>Bacteria</taxon>
        <taxon>Pseudomonadati</taxon>
        <taxon>Pseudomonadota</taxon>
        <taxon>Gammaproteobacteria</taxon>
        <taxon>Enterobacterales</taxon>
        <taxon>Morganellaceae</taxon>
        <taxon>Xenorhabdus</taxon>
    </lineage>
</organism>
<dbReference type="Gene3D" id="2.120.10.30">
    <property type="entry name" value="TolB, C-terminal domain"/>
    <property type="match status" value="1"/>
</dbReference>
<protein>
    <submittedName>
        <fullName evidence="1">DUF3748 domain-containing protein</fullName>
    </submittedName>
</protein>
<dbReference type="EMBL" id="VCDP01000126">
    <property type="protein sequence ID" value="MDX8001063.1"/>
    <property type="molecule type" value="Genomic_DNA"/>
</dbReference>
<evidence type="ECO:0000313" key="2">
    <source>
        <dbReference type="Proteomes" id="UP001271640"/>
    </source>
</evidence>
<dbReference type="RefSeq" id="WP_319927759.1">
    <property type="nucleotide sequence ID" value="NZ_VCDP01000126.1"/>
</dbReference>
<evidence type="ECO:0000313" key="1">
    <source>
        <dbReference type="EMBL" id="MDX8001063.1"/>
    </source>
</evidence>
<name>A0ABU4SQW7_9GAMM</name>
<dbReference type="InterPro" id="IPR011042">
    <property type="entry name" value="6-blade_b-propeller_TolB-like"/>
</dbReference>
<keyword evidence="2" id="KW-1185">Reference proteome</keyword>
<gene>
    <name evidence="1" type="ORF">FE394_18170</name>
</gene>
<proteinExistence type="predicted"/>
<dbReference type="SUPFAM" id="SSF69304">
    <property type="entry name" value="Tricorn protease N-terminal domain"/>
    <property type="match status" value="1"/>
</dbReference>
<sequence length="444" mass="49819">MVFKERQITFDNRSHQITNINVWTPDSQWLVYDVRPNGASFTGLTIEKIHVDNGKTEIIYLAENGAHVGVVTVSQQEPVRYAFIHGPEKPDAQWQYDFHHRRGVIVSDTQPNVATNIDAMDITPPYTVGALRGGTHVHVFSPDGSRLSFTYNDHVMHELDPVLDLRNVAVAVPLRSVISAKKHPREYDGSYFSVVVSQTTAHPRPGSDDINRAYEEGWIGQRGYLKDNGQWQRWALAFIGDTRAENGEKIPEIYLVDLPESDEDYGIGGSQSLAGTETTLPAPPAGVKQKRLTFTHDKRWPGVVNAPRHWLRTSPDGNKICFLMKDEQGIVQLWYISPNGGEPIQITHSYQGIQSAFSWDSRSRFIACICDNSVMLCDSENGVMRRLTKRTDHVPSADAVVISPNDRYVAFMRDIDGYRQIFITETGIDSADIIGRPTLSGDVQ</sequence>
<dbReference type="Pfam" id="PF12566">
    <property type="entry name" value="DUF3748"/>
    <property type="match status" value="1"/>
</dbReference>